<keyword evidence="4" id="KW-1185">Reference proteome</keyword>
<dbReference type="Proteomes" id="UP000569732">
    <property type="component" value="Unassembled WGS sequence"/>
</dbReference>
<comment type="caution">
    <text evidence="3">The sequence shown here is derived from an EMBL/GenBank/DDBJ whole genome shotgun (WGS) entry which is preliminary data.</text>
</comment>
<name>A0A853HZE7_9GAMM</name>
<dbReference type="SMART" id="SM00448">
    <property type="entry name" value="REC"/>
    <property type="match status" value="1"/>
</dbReference>
<proteinExistence type="predicted"/>
<evidence type="ECO:0000259" key="2">
    <source>
        <dbReference type="PROSITE" id="PS50110"/>
    </source>
</evidence>
<gene>
    <name evidence="3" type="ORF">H0A36_06915</name>
</gene>
<dbReference type="AlphaFoldDB" id="A0A853HZE7"/>
<dbReference type="GO" id="GO:0000160">
    <property type="term" value="P:phosphorelay signal transduction system"/>
    <property type="evidence" value="ECO:0007669"/>
    <property type="project" value="InterPro"/>
</dbReference>
<dbReference type="InterPro" id="IPR052893">
    <property type="entry name" value="TCS_response_regulator"/>
</dbReference>
<dbReference type="PANTHER" id="PTHR44520">
    <property type="entry name" value="RESPONSE REGULATOR RCP1-RELATED"/>
    <property type="match status" value="1"/>
</dbReference>
<evidence type="ECO:0000256" key="1">
    <source>
        <dbReference type="PROSITE-ProRule" id="PRU00169"/>
    </source>
</evidence>
<sequence>MQGSHNFSLLLGEDDESDKATMEIILNRMNYQGAFHHTPVGQEVIDWTFKKNQYHNATHNTPDLILLDIGLPGIDGKTVLKTLRQDDMGKTIPVIMMSGSISQRDYHECIALGCNAYIQKSSDLNTFTKNCQLFIEGWIQLSQQKFI</sequence>
<accession>A0A853HZE7</accession>
<dbReference type="PROSITE" id="PS50110">
    <property type="entry name" value="RESPONSE_REGULATORY"/>
    <property type="match status" value="1"/>
</dbReference>
<keyword evidence="1" id="KW-0597">Phosphoprotein</keyword>
<evidence type="ECO:0000313" key="4">
    <source>
        <dbReference type="Proteomes" id="UP000569732"/>
    </source>
</evidence>
<organism evidence="3 4">
    <name type="scientific">Spartinivicinus marinus</name>
    <dbReference type="NCBI Taxonomy" id="2994442"/>
    <lineage>
        <taxon>Bacteria</taxon>
        <taxon>Pseudomonadati</taxon>
        <taxon>Pseudomonadota</taxon>
        <taxon>Gammaproteobacteria</taxon>
        <taxon>Oceanospirillales</taxon>
        <taxon>Zooshikellaceae</taxon>
        <taxon>Spartinivicinus</taxon>
    </lineage>
</organism>
<dbReference type="InterPro" id="IPR011006">
    <property type="entry name" value="CheY-like_superfamily"/>
</dbReference>
<protein>
    <submittedName>
        <fullName evidence="3">Response regulator</fullName>
    </submittedName>
</protein>
<evidence type="ECO:0000313" key="3">
    <source>
        <dbReference type="EMBL" id="NYZ65739.1"/>
    </source>
</evidence>
<feature type="modified residue" description="4-aspartylphosphate" evidence="1">
    <location>
        <position position="68"/>
    </location>
</feature>
<feature type="domain" description="Response regulatory" evidence="2">
    <location>
        <begin position="8"/>
        <end position="135"/>
    </location>
</feature>
<dbReference type="EMBL" id="JACCKB010000007">
    <property type="protein sequence ID" value="NYZ65739.1"/>
    <property type="molecule type" value="Genomic_DNA"/>
</dbReference>
<dbReference type="InterPro" id="IPR001789">
    <property type="entry name" value="Sig_transdc_resp-reg_receiver"/>
</dbReference>
<reference evidence="3 4" key="1">
    <citation type="submission" date="2020-07" db="EMBL/GenBank/DDBJ databases">
        <title>Endozoicomonas sp. nov., isolated from sediment.</title>
        <authorList>
            <person name="Gu T."/>
        </authorList>
    </citation>
    <scope>NUCLEOTIDE SEQUENCE [LARGE SCALE GENOMIC DNA]</scope>
    <source>
        <strain evidence="3 4">SM1973</strain>
    </source>
</reference>
<dbReference type="SUPFAM" id="SSF52172">
    <property type="entry name" value="CheY-like"/>
    <property type="match status" value="1"/>
</dbReference>
<dbReference type="PANTHER" id="PTHR44520:SF2">
    <property type="entry name" value="RESPONSE REGULATOR RCP1"/>
    <property type="match status" value="1"/>
</dbReference>
<dbReference type="Pfam" id="PF00072">
    <property type="entry name" value="Response_reg"/>
    <property type="match status" value="1"/>
</dbReference>
<dbReference type="Gene3D" id="3.40.50.2300">
    <property type="match status" value="1"/>
</dbReference>
<dbReference type="RefSeq" id="WP_180567765.1">
    <property type="nucleotide sequence ID" value="NZ_JACCKB010000007.1"/>
</dbReference>